<evidence type="ECO:0000259" key="2">
    <source>
        <dbReference type="SMART" id="SM00091"/>
    </source>
</evidence>
<keyword evidence="4" id="KW-1185">Reference proteome</keyword>
<dbReference type="Proteomes" id="UP001596317">
    <property type="component" value="Unassembled WGS sequence"/>
</dbReference>
<dbReference type="Pfam" id="PF13596">
    <property type="entry name" value="PAS_10"/>
    <property type="match status" value="1"/>
</dbReference>
<dbReference type="EMBL" id="JBHSWB010000001">
    <property type="protein sequence ID" value="MFC6660639.1"/>
    <property type="molecule type" value="Genomic_DNA"/>
</dbReference>
<gene>
    <name evidence="3" type="ORF">ACFP90_09940</name>
</gene>
<reference evidence="4" key="1">
    <citation type="journal article" date="2019" name="Int. J. Syst. Evol. Microbiol.">
        <title>The Global Catalogue of Microorganisms (GCM) 10K type strain sequencing project: providing services to taxonomists for standard genome sequencing and annotation.</title>
        <authorList>
            <consortium name="The Broad Institute Genomics Platform"/>
            <consortium name="The Broad Institute Genome Sequencing Center for Infectious Disease"/>
            <person name="Wu L."/>
            <person name="Ma J."/>
        </authorList>
    </citation>
    <scope>NUCLEOTIDE SEQUENCE [LARGE SCALE GENOMIC DNA]</scope>
    <source>
        <strain evidence="4">CCUG 63830</strain>
    </source>
</reference>
<keyword evidence="1" id="KW-0175">Coiled coil</keyword>
<feature type="domain" description="PAS" evidence="2">
    <location>
        <begin position="217"/>
        <end position="282"/>
    </location>
</feature>
<evidence type="ECO:0000313" key="4">
    <source>
        <dbReference type="Proteomes" id="UP001596317"/>
    </source>
</evidence>
<dbReference type="RefSeq" id="WP_380055766.1">
    <property type="nucleotide sequence ID" value="NZ_JBHSWB010000001.1"/>
</dbReference>
<protein>
    <submittedName>
        <fullName evidence="3">PAS domain-containing protein</fullName>
    </submittedName>
</protein>
<dbReference type="PANTHER" id="PTHR24422:SF10">
    <property type="entry name" value="CHEMOTAXIS PROTEIN METHYLTRANSFERASE 2"/>
    <property type="match status" value="1"/>
</dbReference>
<feature type="domain" description="PAS" evidence="2">
    <location>
        <begin position="12"/>
        <end position="77"/>
    </location>
</feature>
<dbReference type="InterPro" id="IPR035965">
    <property type="entry name" value="PAS-like_dom_sf"/>
</dbReference>
<dbReference type="InterPro" id="IPR050903">
    <property type="entry name" value="Bact_Chemotaxis_MeTrfase"/>
</dbReference>
<dbReference type="SUPFAM" id="SSF55785">
    <property type="entry name" value="PYP-like sensor domain (PAS domain)"/>
    <property type="match status" value="2"/>
</dbReference>
<sequence length="476" mass="52802">MPGGRAGSVAHLAQSLLLAHHAPPAVVVNEAGDIQYVHGSTARYLELPAGTVLTNVFDMARDGLRYELPALVRQVLAEQREVVRGVRSEIDGTPCDIDVTVRLLPARAQRLLLIEFQERPGGRAAPPPAEHADQILTLQRELQYNKETLQSTVEEMAVSMEELKSTNEELQTTNEELQSTNEELTTSKEELQSLNEELTTINAEHQRVIFESMQANDDLKNILDSAGIATVFLDNALKVKRFTPRISRVINLMPVDLGRPLSDLNVNLHYEHLTGDIMRVLDTLEVFETQVRTRDDHWYLMRISPYRTSDNFIDGVVVAFTNIDRIKALEQQARDTSAYAARVLDSIHDPVLVLDAGLRVVTANRALYALLHASPAQVCGERLHHLGNFMLDDPDLLQPLHAVLRGGAAVTNHVVNLHAPQLGPRQFKIEVDPVPGEDDTSAMIVLKLEDVTELMRRAAAEGPEWTGDADGAPQEV</sequence>
<evidence type="ECO:0000313" key="3">
    <source>
        <dbReference type="EMBL" id="MFC6660639.1"/>
    </source>
</evidence>
<accession>A0ABW1ZID9</accession>
<proteinExistence type="predicted"/>
<name>A0ABW1ZID9_9DEIO</name>
<feature type="domain" description="PAS" evidence="2">
    <location>
        <begin position="338"/>
        <end position="409"/>
    </location>
</feature>
<dbReference type="SMART" id="SM00091">
    <property type="entry name" value="PAS"/>
    <property type="match status" value="3"/>
</dbReference>
<feature type="coiled-coil region" evidence="1">
    <location>
        <begin position="146"/>
        <end position="208"/>
    </location>
</feature>
<organism evidence="3 4">
    <name type="scientific">Deinococcus multiflagellatus</name>
    <dbReference type="NCBI Taxonomy" id="1656887"/>
    <lineage>
        <taxon>Bacteria</taxon>
        <taxon>Thermotogati</taxon>
        <taxon>Deinococcota</taxon>
        <taxon>Deinococci</taxon>
        <taxon>Deinococcales</taxon>
        <taxon>Deinococcaceae</taxon>
        <taxon>Deinococcus</taxon>
    </lineage>
</organism>
<dbReference type="Pfam" id="PF08448">
    <property type="entry name" value="PAS_4"/>
    <property type="match status" value="1"/>
</dbReference>
<dbReference type="InterPro" id="IPR000014">
    <property type="entry name" value="PAS"/>
</dbReference>
<dbReference type="PANTHER" id="PTHR24422">
    <property type="entry name" value="CHEMOTAXIS PROTEIN METHYLTRANSFERASE"/>
    <property type="match status" value="1"/>
</dbReference>
<evidence type="ECO:0000256" key="1">
    <source>
        <dbReference type="SAM" id="Coils"/>
    </source>
</evidence>
<comment type="caution">
    <text evidence="3">The sequence shown here is derived from an EMBL/GenBank/DDBJ whole genome shotgun (WGS) entry which is preliminary data.</text>
</comment>
<dbReference type="Gene3D" id="3.30.450.20">
    <property type="entry name" value="PAS domain"/>
    <property type="match status" value="2"/>
</dbReference>
<dbReference type="InterPro" id="IPR013656">
    <property type="entry name" value="PAS_4"/>
</dbReference>